<feature type="transmembrane region" description="Helical" evidence="6">
    <location>
        <begin position="77"/>
        <end position="95"/>
    </location>
</feature>
<feature type="transmembrane region" description="Helical" evidence="6">
    <location>
        <begin position="47"/>
        <end position="65"/>
    </location>
</feature>
<proteinExistence type="predicted"/>
<sequence length="200" mass="22223">MNSALLELVPALMLFCLISTITPGPNNILLANSGANFGFRKTLPHVLGIRFGMTLLHIMILFGLGEMFKHWPFLHDVFTAIAAGYIVYMSIKIASAKMHSDKKSLQPMKIMQAATFQAINPKSWASLMTASSVFTLTGDLFWPSALLCLLMFNVATLPGTFMWITIGKLVSKRLQDPKFHRYFSVSMGGLLLTTLPMMFI</sequence>
<dbReference type="PANTHER" id="PTHR30086">
    <property type="entry name" value="ARGININE EXPORTER PROTEIN ARGO"/>
    <property type="match status" value="1"/>
</dbReference>
<dbReference type="GO" id="GO:0005886">
    <property type="term" value="C:plasma membrane"/>
    <property type="evidence" value="ECO:0007669"/>
    <property type="project" value="UniProtKB-SubCell"/>
</dbReference>
<feature type="transmembrane region" description="Helical" evidence="6">
    <location>
        <begin position="179"/>
        <end position="199"/>
    </location>
</feature>
<dbReference type="GO" id="GO:0033228">
    <property type="term" value="P:cysteine export across plasma membrane"/>
    <property type="evidence" value="ECO:0007669"/>
    <property type="project" value="TreeGrafter"/>
</dbReference>
<protein>
    <submittedName>
        <fullName evidence="7">LysE family translocator</fullName>
    </submittedName>
</protein>
<evidence type="ECO:0000256" key="1">
    <source>
        <dbReference type="ARBA" id="ARBA00004651"/>
    </source>
</evidence>
<dbReference type="GO" id="GO:0015171">
    <property type="term" value="F:amino acid transmembrane transporter activity"/>
    <property type="evidence" value="ECO:0007669"/>
    <property type="project" value="TreeGrafter"/>
</dbReference>
<evidence type="ECO:0000256" key="2">
    <source>
        <dbReference type="ARBA" id="ARBA00022475"/>
    </source>
</evidence>
<keyword evidence="4 6" id="KW-1133">Transmembrane helix</keyword>
<reference evidence="7" key="1">
    <citation type="submission" date="2020-12" db="EMBL/GenBank/DDBJ databases">
        <title>Marinomonas arctica sp. nov., a psychrotolerant bacterium isolated from the Arctic.</title>
        <authorList>
            <person name="Zhang Y."/>
        </authorList>
    </citation>
    <scope>NUCLEOTIDE SEQUENCE</scope>
    <source>
        <strain evidence="7">C1424</strain>
    </source>
</reference>
<keyword evidence="8" id="KW-1185">Reference proteome</keyword>
<evidence type="ECO:0000256" key="3">
    <source>
        <dbReference type="ARBA" id="ARBA00022692"/>
    </source>
</evidence>
<dbReference type="Proteomes" id="UP000628710">
    <property type="component" value="Unassembled WGS sequence"/>
</dbReference>
<comment type="subcellular location">
    <subcellularLocation>
        <location evidence="1">Cell membrane</location>
        <topology evidence="1">Multi-pass membrane protein</topology>
    </subcellularLocation>
</comment>
<keyword evidence="3 6" id="KW-0812">Transmembrane</keyword>
<name>A0A934N5X3_9GAMM</name>
<feature type="transmembrane region" description="Helical" evidence="6">
    <location>
        <begin position="140"/>
        <end position="167"/>
    </location>
</feature>
<dbReference type="InterPro" id="IPR001123">
    <property type="entry name" value="LeuE-type"/>
</dbReference>
<evidence type="ECO:0000256" key="6">
    <source>
        <dbReference type="SAM" id="Phobius"/>
    </source>
</evidence>
<evidence type="ECO:0000256" key="5">
    <source>
        <dbReference type="ARBA" id="ARBA00023136"/>
    </source>
</evidence>
<gene>
    <name evidence="7" type="ORF">I8J31_07310</name>
</gene>
<dbReference type="Pfam" id="PF01810">
    <property type="entry name" value="LysE"/>
    <property type="match status" value="1"/>
</dbReference>
<evidence type="ECO:0000256" key="4">
    <source>
        <dbReference type="ARBA" id="ARBA00022989"/>
    </source>
</evidence>
<evidence type="ECO:0000313" key="7">
    <source>
        <dbReference type="EMBL" id="MBJ7537491.1"/>
    </source>
</evidence>
<organism evidence="7 8">
    <name type="scientific">Marinomonas transparens</name>
    <dbReference type="NCBI Taxonomy" id="2795388"/>
    <lineage>
        <taxon>Bacteria</taxon>
        <taxon>Pseudomonadati</taxon>
        <taxon>Pseudomonadota</taxon>
        <taxon>Gammaproteobacteria</taxon>
        <taxon>Oceanospirillales</taxon>
        <taxon>Oceanospirillaceae</taxon>
        <taxon>Marinomonas</taxon>
    </lineage>
</organism>
<dbReference type="PANTHER" id="PTHR30086:SF20">
    <property type="entry name" value="ARGININE EXPORTER PROTEIN ARGO-RELATED"/>
    <property type="match status" value="1"/>
</dbReference>
<keyword evidence="5 6" id="KW-0472">Membrane</keyword>
<keyword evidence="2" id="KW-1003">Cell membrane</keyword>
<evidence type="ECO:0000313" key="8">
    <source>
        <dbReference type="Proteomes" id="UP000628710"/>
    </source>
</evidence>
<dbReference type="AlphaFoldDB" id="A0A934N5X3"/>
<accession>A0A934N5X3</accession>
<dbReference type="EMBL" id="JAEMNX010000006">
    <property type="protein sequence ID" value="MBJ7537491.1"/>
    <property type="molecule type" value="Genomic_DNA"/>
</dbReference>
<comment type="caution">
    <text evidence="7">The sequence shown here is derived from an EMBL/GenBank/DDBJ whole genome shotgun (WGS) entry which is preliminary data.</text>
</comment>